<organism evidence="1 2">
    <name type="scientific">Cichorium intybus</name>
    <name type="common">Chicory</name>
    <dbReference type="NCBI Taxonomy" id="13427"/>
    <lineage>
        <taxon>Eukaryota</taxon>
        <taxon>Viridiplantae</taxon>
        <taxon>Streptophyta</taxon>
        <taxon>Embryophyta</taxon>
        <taxon>Tracheophyta</taxon>
        <taxon>Spermatophyta</taxon>
        <taxon>Magnoliopsida</taxon>
        <taxon>eudicotyledons</taxon>
        <taxon>Gunneridae</taxon>
        <taxon>Pentapetalae</taxon>
        <taxon>asterids</taxon>
        <taxon>campanulids</taxon>
        <taxon>Asterales</taxon>
        <taxon>Asteraceae</taxon>
        <taxon>Cichorioideae</taxon>
        <taxon>Cichorieae</taxon>
        <taxon>Cichoriinae</taxon>
        <taxon>Cichorium</taxon>
    </lineage>
</organism>
<evidence type="ECO:0000313" key="1">
    <source>
        <dbReference type="EMBL" id="KAI3767212.1"/>
    </source>
</evidence>
<name>A0ACB9F7X4_CICIN</name>
<comment type="caution">
    <text evidence="1">The sequence shown here is derived from an EMBL/GenBank/DDBJ whole genome shotgun (WGS) entry which is preliminary data.</text>
</comment>
<protein>
    <submittedName>
        <fullName evidence="1">Uncharacterized protein</fullName>
    </submittedName>
</protein>
<accession>A0ACB9F7X4</accession>
<evidence type="ECO:0000313" key="2">
    <source>
        <dbReference type="Proteomes" id="UP001055811"/>
    </source>
</evidence>
<reference evidence="2" key="1">
    <citation type="journal article" date="2022" name="Mol. Ecol. Resour.">
        <title>The genomes of chicory, endive, great burdock and yacon provide insights into Asteraceae palaeo-polyploidization history and plant inulin production.</title>
        <authorList>
            <person name="Fan W."/>
            <person name="Wang S."/>
            <person name="Wang H."/>
            <person name="Wang A."/>
            <person name="Jiang F."/>
            <person name="Liu H."/>
            <person name="Zhao H."/>
            <person name="Xu D."/>
            <person name="Zhang Y."/>
        </authorList>
    </citation>
    <scope>NUCLEOTIDE SEQUENCE [LARGE SCALE GENOMIC DNA]</scope>
    <source>
        <strain evidence="2">cv. Punajuju</strain>
    </source>
</reference>
<keyword evidence="2" id="KW-1185">Reference proteome</keyword>
<dbReference type="EMBL" id="CM042011">
    <property type="protein sequence ID" value="KAI3767212.1"/>
    <property type="molecule type" value="Genomic_DNA"/>
</dbReference>
<dbReference type="Proteomes" id="UP001055811">
    <property type="component" value="Linkage Group LG03"/>
</dbReference>
<sequence length="162" mass="18194">MGIPNQPLPESQSNLDNPRINLLAPLNPHSSSITAADTMNQQPHPPRSYWRFSKQDFYPEPSFQNLSACKAAFSQTLHRLRDRCLGRSTDVTEFIELKKQNENEMKKCSGIFTITSLEARDDAGPSIVLSYALSGLSALFSVFYYTEFAVEIPFAVFLLVSN</sequence>
<reference evidence="1 2" key="2">
    <citation type="journal article" date="2022" name="Mol. Ecol. Resour.">
        <title>The genomes of chicory, endive, great burdock and yacon provide insights into Asteraceae paleo-polyploidization history and plant inulin production.</title>
        <authorList>
            <person name="Fan W."/>
            <person name="Wang S."/>
            <person name="Wang H."/>
            <person name="Wang A."/>
            <person name="Jiang F."/>
            <person name="Liu H."/>
            <person name="Zhao H."/>
            <person name="Xu D."/>
            <person name="Zhang Y."/>
        </authorList>
    </citation>
    <scope>NUCLEOTIDE SEQUENCE [LARGE SCALE GENOMIC DNA]</scope>
    <source>
        <strain evidence="2">cv. Punajuju</strain>
        <tissue evidence="1">Leaves</tissue>
    </source>
</reference>
<gene>
    <name evidence="1" type="ORF">L2E82_17300</name>
</gene>
<proteinExistence type="predicted"/>